<keyword evidence="4" id="KW-0067">ATP-binding</keyword>
<evidence type="ECO:0000256" key="4">
    <source>
        <dbReference type="ARBA" id="ARBA00022840"/>
    </source>
</evidence>
<dbReference type="GO" id="GO:0008841">
    <property type="term" value="F:dihydrofolate synthase activity"/>
    <property type="evidence" value="ECO:0007669"/>
    <property type="project" value="TreeGrafter"/>
</dbReference>
<dbReference type="EMBL" id="AUZX01003513">
    <property type="protein sequence ID" value="EQD73699.1"/>
    <property type="molecule type" value="Genomic_DNA"/>
</dbReference>
<name>T1CWW6_9ZZZZ</name>
<dbReference type="SUPFAM" id="SSF53623">
    <property type="entry name" value="MurD-like peptide ligases, catalytic domain"/>
    <property type="match status" value="1"/>
</dbReference>
<keyword evidence="3" id="KW-0547">Nucleotide-binding</keyword>
<dbReference type="InterPro" id="IPR001645">
    <property type="entry name" value="Folylpolyglutamate_synth"/>
</dbReference>
<comment type="similarity">
    <text evidence="1">Belongs to the folylpolyglutamate synthase family.</text>
</comment>
<protein>
    <submittedName>
        <fullName evidence="5">Folylpolyglutamate synthase</fullName>
    </submittedName>
</protein>
<sequence length="180" mass="19807">VRERITLSGDLLPSAVFSDLVREVFALSSSLSVELTFFELLTVVAFLAFSRSGCNAVILEAGMGGRWDATTVCDPSVTLLTGVSLDHEEILGPGIERIFEEKVAVGRPGRPFVATLHDPTLRRAFLERARTTGFLPVLSGRDFSSRWEGLESVETGSRLLHYRGRWGERGFSPTLTATYQ</sequence>
<dbReference type="GO" id="GO:0004326">
    <property type="term" value="F:tetrahydrofolylpolyglutamate synthase activity"/>
    <property type="evidence" value="ECO:0007669"/>
    <property type="project" value="InterPro"/>
</dbReference>
<reference evidence="5" key="1">
    <citation type="submission" date="2013-08" db="EMBL/GenBank/DDBJ databases">
        <authorList>
            <person name="Mendez C."/>
            <person name="Richter M."/>
            <person name="Ferrer M."/>
            <person name="Sanchez J."/>
        </authorList>
    </citation>
    <scope>NUCLEOTIDE SEQUENCE</scope>
</reference>
<dbReference type="PANTHER" id="PTHR11136">
    <property type="entry name" value="FOLYLPOLYGLUTAMATE SYNTHASE-RELATED"/>
    <property type="match status" value="1"/>
</dbReference>
<accession>T1CWW6</accession>
<dbReference type="AlphaFoldDB" id="T1CWW6"/>
<evidence type="ECO:0000256" key="3">
    <source>
        <dbReference type="ARBA" id="ARBA00022741"/>
    </source>
</evidence>
<evidence type="ECO:0000313" key="5">
    <source>
        <dbReference type="EMBL" id="EQD73699.1"/>
    </source>
</evidence>
<dbReference type="InterPro" id="IPR036565">
    <property type="entry name" value="Mur-like_cat_sf"/>
</dbReference>
<dbReference type="GO" id="GO:0005524">
    <property type="term" value="F:ATP binding"/>
    <property type="evidence" value="ECO:0007669"/>
    <property type="project" value="UniProtKB-KW"/>
</dbReference>
<dbReference type="Gene3D" id="3.40.1190.10">
    <property type="entry name" value="Mur-like, catalytic domain"/>
    <property type="match status" value="1"/>
</dbReference>
<proteinExistence type="inferred from homology"/>
<organism evidence="5">
    <name type="scientific">mine drainage metagenome</name>
    <dbReference type="NCBI Taxonomy" id="410659"/>
    <lineage>
        <taxon>unclassified sequences</taxon>
        <taxon>metagenomes</taxon>
        <taxon>ecological metagenomes</taxon>
    </lineage>
</organism>
<keyword evidence="2" id="KW-0436">Ligase</keyword>
<feature type="non-terminal residue" evidence="5">
    <location>
        <position position="180"/>
    </location>
</feature>
<evidence type="ECO:0000256" key="1">
    <source>
        <dbReference type="ARBA" id="ARBA00008276"/>
    </source>
</evidence>
<reference evidence="5" key="2">
    <citation type="journal article" date="2014" name="ISME J.">
        <title>Microbial stratification in low pH oxic and suboxic macroscopic growths along an acid mine drainage.</title>
        <authorList>
            <person name="Mendez-Garcia C."/>
            <person name="Mesa V."/>
            <person name="Sprenger R.R."/>
            <person name="Richter M."/>
            <person name="Diez M.S."/>
            <person name="Solano J."/>
            <person name="Bargiela R."/>
            <person name="Golyshina O.V."/>
            <person name="Manteca A."/>
            <person name="Ramos J.L."/>
            <person name="Gallego J.R."/>
            <person name="Llorente I."/>
            <person name="Martins Dos Santos V.A."/>
            <person name="Jensen O.N."/>
            <person name="Pelaez A.I."/>
            <person name="Sanchez J."/>
            <person name="Ferrer M."/>
        </authorList>
    </citation>
    <scope>NUCLEOTIDE SEQUENCE</scope>
</reference>
<dbReference type="PANTHER" id="PTHR11136:SF0">
    <property type="entry name" value="DIHYDROFOLATE SYNTHETASE-RELATED"/>
    <property type="match status" value="1"/>
</dbReference>
<dbReference type="GO" id="GO:0005737">
    <property type="term" value="C:cytoplasm"/>
    <property type="evidence" value="ECO:0007669"/>
    <property type="project" value="TreeGrafter"/>
</dbReference>
<feature type="non-terminal residue" evidence="5">
    <location>
        <position position="1"/>
    </location>
</feature>
<evidence type="ECO:0000256" key="2">
    <source>
        <dbReference type="ARBA" id="ARBA00022598"/>
    </source>
</evidence>
<gene>
    <name evidence="5" type="ORF">B1A_04821</name>
</gene>
<comment type="caution">
    <text evidence="5">The sequence shown here is derived from an EMBL/GenBank/DDBJ whole genome shotgun (WGS) entry which is preliminary data.</text>
</comment>